<dbReference type="GeneID" id="18912899"/>
<protein>
    <submittedName>
        <fullName evidence="2">Uncharacterized protein</fullName>
    </submittedName>
</protein>
<dbReference type="Proteomes" id="UP000008370">
    <property type="component" value="Unassembled WGS sequence"/>
</dbReference>
<dbReference type="EMBL" id="JH930473">
    <property type="protein sequence ID" value="EKM54015.1"/>
    <property type="molecule type" value="Genomic_DNA"/>
</dbReference>
<reference evidence="2 3" key="1">
    <citation type="journal article" date="2012" name="BMC Genomics">
        <title>Comparative genomics of the white-rot fungi, Phanerochaete carnosa and P. chrysosporium, to elucidate the genetic basis of the distinct wood types they colonize.</title>
        <authorList>
            <person name="Suzuki H."/>
            <person name="MacDonald J."/>
            <person name="Syed K."/>
            <person name="Salamov A."/>
            <person name="Hori C."/>
            <person name="Aerts A."/>
            <person name="Henrissat B."/>
            <person name="Wiebenga A."/>
            <person name="vanKuyk P.A."/>
            <person name="Barry K."/>
            <person name="Lindquist E."/>
            <person name="LaButti K."/>
            <person name="Lapidus A."/>
            <person name="Lucas S."/>
            <person name="Coutinho P."/>
            <person name="Gong Y."/>
            <person name="Samejima M."/>
            <person name="Mahadevan R."/>
            <person name="Abou-Zaid M."/>
            <person name="de Vries R.P."/>
            <person name="Igarashi K."/>
            <person name="Yadav J.S."/>
            <person name="Grigoriev I.V."/>
            <person name="Master E.R."/>
        </authorList>
    </citation>
    <scope>NUCLEOTIDE SEQUENCE [LARGE SCALE GENOMIC DNA]</scope>
    <source>
        <strain evidence="2 3">HHB-10118-sp</strain>
    </source>
</reference>
<dbReference type="RefSeq" id="XP_007396721.1">
    <property type="nucleotide sequence ID" value="XM_007396659.1"/>
</dbReference>
<feature type="region of interest" description="Disordered" evidence="1">
    <location>
        <begin position="366"/>
        <end position="438"/>
    </location>
</feature>
<dbReference type="InParanoid" id="K5W4C7"/>
<proteinExistence type="predicted"/>
<feature type="compositionally biased region" description="Polar residues" evidence="1">
    <location>
        <begin position="398"/>
        <end position="420"/>
    </location>
</feature>
<dbReference type="OrthoDB" id="5429442at2759"/>
<gene>
    <name evidence="2" type="ORF">PHACADRAFT_209845</name>
</gene>
<evidence type="ECO:0000313" key="3">
    <source>
        <dbReference type="Proteomes" id="UP000008370"/>
    </source>
</evidence>
<feature type="region of interest" description="Disordered" evidence="1">
    <location>
        <begin position="226"/>
        <end position="262"/>
    </location>
</feature>
<dbReference type="HOGENOM" id="CLU_481551_0_0_1"/>
<dbReference type="AlphaFoldDB" id="K5W4C7"/>
<keyword evidence="3" id="KW-1185">Reference proteome</keyword>
<sequence length="566" mass="61532">MACWSDQPQRKYEDCTPVLESGKGTGSSLRYRWSFRDRCLYEHEGEDHTMVGSYAAVCRTENYLEIINTFERGELEITLGGTVSLELSVGTSTDWRSKSSAIWEASLTMRSGTNGLRVTVLQPRTHFPKSNSIGELPPGVTHDPVKLLMGIVPEVIDLAEILDELKIIDRTWYGCYPSVVAHTLARPVISRNGDLIFEIRPFSAPNFGPGSGLGRKSVLKSQFGHRMEHSQAHPINPGDPGLVKDRNMSGSKSTEPYSEARESSRTNELALIIYWGIVNSKSTRPKQLHKLRRRLKLLRTKNITYPTYTCDTDMDMTLAEEGPYMSAMSPGFGSTIDSLPPSIPDSPASDLGKANIDSIRSFDLWPTSSSSRHQTNGMQECRSALDSVNEDEEVLSAPQESGDFNDQDANCSSSPAQDLSSLHDPGRGSAGTPSSDSDGLSSFLGAAALIQIADESQVIPSSQPQNIADAISSHPHLTTPYTSAANVKAMPTTSPASEATAIRPTNPAGDRARVPGLSRYSPSLYSSPLSIFKSTFATQPYTGRITPAASSSGLTDMRQSTRSDID</sequence>
<name>K5W4C7_PHACS</name>
<accession>K5W4C7</accession>
<evidence type="ECO:0000313" key="2">
    <source>
        <dbReference type="EMBL" id="EKM54015.1"/>
    </source>
</evidence>
<organism evidence="2 3">
    <name type="scientific">Phanerochaete carnosa (strain HHB-10118-sp)</name>
    <name type="common">White-rot fungus</name>
    <name type="synonym">Peniophora carnosa</name>
    <dbReference type="NCBI Taxonomy" id="650164"/>
    <lineage>
        <taxon>Eukaryota</taxon>
        <taxon>Fungi</taxon>
        <taxon>Dikarya</taxon>
        <taxon>Basidiomycota</taxon>
        <taxon>Agaricomycotina</taxon>
        <taxon>Agaricomycetes</taxon>
        <taxon>Polyporales</taxon>
        <taxon>Phanerochaetaceae</taxon>
        <taxon>Phanerochaete</taxon>
    </lineage>
</organism>
<dbReference type="KEGG" id="pco:PHACADRAFT_209845"/>
<evidence type="ECO:0000256" key="1">
    <source>
        <dbReference type="SAM" id="MobiDB-lite"/>
    </source>
</evidence>
<dbReference type="STRING" id="650164.K5W4C7"/>
<feature type="region of interest" description="Disordered" evidence="1">
    <location>
        <begin position="543"/>
        <end position="566"/>
    </location>
</feature>
<feature type="compositionally biased region" description="Polar residues" evidence="1">
    <location>
        <begin position="548"/>
        <end position="558"/>
    </location>
</feature>
<feature type="compositionally biased region" description="Polar residues" evidence="1">
    <location>
        <begin position="366"/>
        <end position="378"/>
    </location>
</feature>